<evidence type="ECO:0000256" key="3">
    <source>
        <dbReference type="ARBA" id="ARBA00023237"/>
    </source>
</evidence>
<dbReference type="PANTHER" id="PTHR40980:SF4">
    <property type="entry name" value="TONB-DEPENDENT RECEPTOR-LIKE BETA-BARREL DOMAIN-CONTAINING PROTEIN"/>
    <property type="match status" value="1"/>
</dbReference>
<gene>
    <name evidence="6" type="ORF">CBP51_07250</name>
</gene>
<sequence length="997" mass="109638">MKTFTVKPLAAVVSALAMASLSPALLAQDTDADNGPQNPSLVEEVMVTGYARSIQNSIETKRNADTVVQAISAADLGGLPDVSIADALGRVPGITVTRSGGQAGTIQVRGMGEGFVFSTLNGREQVSPNGTRAMEFSQFPSELIQSVEVYMSPKASLIEGGVAGSVELKTANPLEMTEDQKVVVGVRGSYNDQADDIYGAEPYGQRFSLSFQKKLFDDKLGVALGYARLVQPRSATRFEQYNYEAAPYTLVEGKGLETTIVDKNFNAVATDNRPSAVFMAEGFELFQTGGEETRDGYVAAIQFEPTDSLSIQSDVFYSKFESDSYSRGFRIQPLRNALTNSLVLWENQAVIGGAFSVDDAAADSLNLQVNSNDVTQTNELLSGGLNIEWQQDALTVALDLSHSDASGVQADGVVRAHLYRPIENPVPGGATFERDPDQSMTYLLDGINVPSVSLSRDYASYGADGVSSLRMTNYERYPRINDDKISAARLDLKYDVEMPVIKSLEAGVRRSERNHKDRRQVFVYGDLAQYDQDFPLEINTSNSDVVNWKGDFSHFPSFLAIDGDKIIQNAVQQGLVLDKGVEVLGEPGKVYSPRSIDPKARWTEGRDWSMKQRSDIDENVDAIYLQANLETTLFDRDLVGNIGLRHVRTEQSSVALVNVNGNAEAGAVTIYDELGNAEGNYAYQTLGTEYSHNLPLLNLNYSVAEDNQLRLAVARVLSRPPINRLAAPDSEGSVTVENETTPVFNYGSNTSPFLTPFIADQVDLSYEYYMPDTNGAFVVAVYHREIKSFIQDITYENFDFRAAGFDVPDTWVVNVGGLDTEVEVQNGDYSTSINNLDGGFIRGLELSYTQTFNFLPEFWQGLGISASYSLTDSEITVANPVEGVSTGATLPFPGLVEKSANFTLFYSYGGFETRLSTTFQDSFVGETRNINLQPIVYAPETLLDYQAAYKFDNGLDLVFSISNLTNEPNRSYMFDEELTRTLQWFGRTFYMGANYTF</sequence>
<comment type="caution">
    <text evidence="6">The sequence shown here is derived from an EMBL/GenBank/DDBJ whole genome shotgun (WGS) entry which is preliminary data.</text>
</comment>
<dbReference type="STRING" id="1209072.GCA_000766945_03479"/>
<evidence type="ECO:0000256" key="2">
    <source>
        <dbReference type="ARBA" id="ARBA00023136"/>
    </source>
</evidence>
<feature type="signal peptide" evidence="4">
    <location>
        <begin position="1"/>
        <end position="27"/>
    </location>
</feature>
<dbReference type="RefSeq" id="WP_094984381.1">
    <property type="nucleotide sequence ID" value="NZ_NHNI01000001.1"/>
</dbReference>
<dbReference type="NCBIfam" id="TIGR01782">
    <property type="entry name" value="TonB-Xanth-Caul"/>
    <property type="match status" value="1"/>
</dbReference>
<evidence type="ECO:0000256" key="1">
    <source>
        <dbReference type="ARBA" id="ARBA00004442"/>
    </source>
</evidence>
<dbReference type="InterPro" id="IPR036942">
    <property type="entry name" value="Beta-barrel_TonB_sf"/>
</dbReference>
<keyword evidence="6" id="KW-0675">Receptor</keyword>
<protein>
    <submittedName>
        <fullName evidence="6">TonB-dependent receptor</fullName>
    </submittedName>
</protein>
<dbReference type="Gene3D" id="2.170.130.10">
    <property type="entry name" value="TonB-dependent receptor, plug domain"/>
    <property type="match status" value="1"/>
</dbReference>
<dbReference type="InterPro" id="IPR037066">
    <property type="entry name" value="Plug_dom_sf"/>
</dbReference>
<dbReference type="Gene3D" id="2.40.170.20">
    <property type="entry name" value="TonB-dependent receptor, beta-barrel domain"/>
    <property type="match status" value="1"/>
</dbReference>
<organism evidence="6 7">
    <name type="scientific">Cellvibrio mixtus</name>
    <dbReference type="NCBI Taxonomy" id="39650"/>
    <lineage>
        <taxon>Bacteria</taxon>
        <taxon>Pseudomonadati</taxon>
        <taxon>Pseudomonadota</taxon>
        <taxon>Gammaproteobacteria</taxon>
        <taxon>Cellvibrionales</taxon>
        <taxon>Cellvibrionaceae</taxon>
        <taxon>Cellvibrio</taxon>
    </lineage>
</organism>
<evidence type="ECO:0000313" key="7">
    <source>
        <dbReference type="Proteomes" id="UP000216101"/>
    </source>
</evidence>
<dbReference type="Pfam" id="PF07715">
    <property type="entry name" value="Plug"/>
    <property type="match status" value="1"/>
</dbReference>
<evidence type="ECO:0000256" key="4">
    <source>
        <dbReference type="SAM" id="SignalP"/>
    </source>
</evidence>
<accession>A0A266QA75</accession>
<name>A0A266QA75_9GAMM</name>
<feature type="domain" description="TonB-dependent receptor plug" evidence="5">
    <location>
        <begin position="61"/>
        <end position="164"/>
    </location>
</feature>
<evidence type="ECO:0000313" key="6">
    <source>
        <dbReference type="EMBL" id="OZY86797.1"/>
    </source>
</evidence>
<keyword evidence="7" id="KW-1185">Reference proteome</keyword>
<feature type="chain" id="PRO_5012153412" evidence="4">
    <location>
        <begin position="28"/>
        <end position="997"/>
    </location>
</feature>
<dbReference type="PANTHER" id="PTHR40980">
    <property type="entry name" value="PLUG DOMAIN-CONTAINING PROTEIN"/>
    <property type="match status" value="1"/>
</dbReference>
<dbReference type="InterPro" id="IPR010104">
    <property type="entry name" value="TonB_rcpt_bac"/>
</dbReference>
<evidence type="ECO:0000259" key="5">
    <source>
        <dbReference type="Pfam" id="PF07715"/>
    </source>
</evidence>
<dbReference type="EMBL" id="NHNI01000001">
    <property type="protein sequence ID" value="OZY86797.1"/>
    <property type="molecule type" value="Genomic_DNA"/>
</dbReference>
<dbReference type="Proteomes" id="UP000216101">
    <property type="component" value="Unassembled WGS sequence"/>
</dbReference>
<proteinExistence type="predicted"/>
<keyword evidence="3" id="KW-0998">Cell outer membrane</keyword>
<keyword evidence="4" id="KW-0732">Signal</keyword>
<dbReference type="GO" id="GO:0009279">
    <property type="term" value="C:cell outer membrane"/>
    <property type="evidence" value="ECO:0007669"/>
    <property type="project" value="UniProtKB-SubCell"/>
</dbReference>
<dbReference type="SUPFAM" id="SSF56935">
    <property type="entry name" value="Porins"/>
    <property type="match status" value="1"/>
</dbReference>
<comment type="subcellular location">
    <subcellularLocation>
        <location evidence="1">Cell outer membrane</location>
    </subcellularLocation>
</comment>
<dbReference type="InterPro" id="IPR012910">
    <property type="entry name" value="Plug_dom"/>
</dbReference>
<dbReference type="AlphaFoldDB" id="A0A266QA75"/>
<keyword evidence="2" id="KW-0472">Membrane</keyword>
<reference evidence="7" key="1">
    <citation type="submission" date="2017-05" db="EMBL/GenBank/DDBJ databases">
        <authorList>
            <person name="Barney B.M."/>
        </authorList>
    </citation>
    <scope>NUCLEOTIDE SEQUENCE [LARGE SCALE GENOMIC DNA]</scope>
    <source>
        <strain evidence="7">PSBB022</strain>
    </source>
</reference>